<organism evidence="1 2">
    <name type="scientific">Marmota monax</name>
    <name type="common">Woodchuck</name>
    <dbReference type="NCBI Taxonomy" id="9995"/>
    <lineage>
        <taxon>Eukaryota</taxon>
        <taxon>Metazoa</taxon>
        <taxon>Chordata</taxon>
        <taxon>Craniata</taxon>
        <taxon>Vertebrata</taxon>
        <taxon>Euteleostomi</taxon>
        <taxon>Mammalia</taxon>
        <taxon>Eutheria</taxon>
        <taxon>Euarchontoglires</taxon>
        <taxon>Glires</taxon>
        <taxon>Rodentia</taxon>
        <taxon>Sciuromorpha</taxon>
        <taxon>Sciuridae</taxon>
        <taxon>Xerinae</taxon>
        <taxon>Marmotini</taxon>
        <taxon>Marmota</taxon>
    </lineage>
</organism>
<feature type="non-terminal residue" evidence="1">
    <location>
        <position position="1"/>
    </location>
</feature>
<evidence type="ECO:0000313" key="2">
    <source>
        <dbReference type="Proteomes" id="UP000335636"/>
    </source>
</evidence>
<sequence>GHHSKCMQFRWKLGLTARAPPPRPKTQMQFLEVSGDGLKLLICQTGGTVSSSHLSVC</sequence>
<protein>
    <submittedName>
        <fullName evidence="1">Uncharacterized protein</fullName>
    </submittedName>
</protein>
<dbReference type="AlphaFoldDB" id="A0A5E4D0H8"/>
<name>A0A5E4D0H8_MARMO</name>
<reference evidence="1" key="1">
    <citation type="submission" date="2019-04" db="EMBL/GenBank/DDBJ databases">
        <authorList>
            <person name="Alioto T."/>
            <person name="Alioto T."/>
        </authorList>
    </citation>
    <scope>NUCLEOTIDE SEQUENCE [LARGE SCALE GENOMIC DNA]</scope>
</reference>
<dbReference type="EMBL" id="CABDUW010002655">
    <property type="protein sequence ID" value="VTJ87595.1"/>
    <property type="molecule type" value="Genomic_DNA"/>
</dbReference>
<comment type="caution">
    <text evidence="1">The sequence shown here is derived from an EMBL/GenBank/DDBJ whole genome shotgun (WGS) entry which is preliminary data.</text>
</comment>
<keyword evidence="2" id="KW-1185">Reference proteome</keyword>
<evidence type="ECO:0000313" key="1">
    <source>
        <dbReference type="EMBL" id="VTJ87595.1"/>
    </source>
</evidence>
<accession>A0A5E4D0H8</accession>
<gene>
    <name evidence="1" type="ORF">MONAX_5E043795</name>
</gene>
<dbReference type="Proteomes" id="UP000335636">
    <property type="component" value="Unassembled WGS sequence"/>
</dbReference>
<proteinExistence type="predicted"/>